<keyword evidence="2" id="KW-0812">Transmembrane</keyword>
<dbReference type="SUPFAM" id="SSF144000">
    <property type="entry name" value="Oxysterol-binding protein-like"/>
    <property type="match status" value="1"/>
</dbReference>
<dbReference type="OrthoDB" id="10053431at2759"/>
<evidence type="ECO:0000313" key="3">
    <source>
        <dbReference type="EMBL" id="KRT86667.1"/>
    </source>
</evidence>
<proteinExistence type="predicted"/>
<evidence type="ECO:0000313" key="4">
    <source>
        <dbReference type="Proteomes" id="UP000051574"/>
    </source>
</evidence>
<evidence type="ECO:0000256" key="2">
    <source>
        <dbReference type="SAM" id="Phobius"/>
    </source>
</evidence>
<comment type="caution">
    <text evidence="3">The sequence shown here is derived from an EMBL/GenBank/DDBJ whole genome shotgun (WGS) entry which is preliminary data.</text>
</comment>
<keyword evidence="2" id="KW-1133">Transmembrane helix</keyword>
<feature type="compositionally biased region" description="Acidic residues" evidence="1">
    <location>
        <begin position="99"/>
        <end position="109"/>
    </location>
</feature>
<dbReference type="InterPro" id="IPR037239">
    <property type="entry name" value="OSBP_sf"/>
</dbReference>
<feature type="transmembrane region" description="Helical" evidence="2">
    <location>
        <begin position="169"/>
        <end position="190"/>
    </location>
</feature>
<dbReference type="AlphaFoldDB" id="A0A0T6BHM7"/>
<feature type="region of interest" description="Disordered" evidence="1">
    <location>
        <begin position="94"/>
        <end position="122"/>
    </location>
</feature>
<dbReference type="EMBL" id="LJIG01000273">
    <property type="protein sequence ID" value="KRT86667.1"/>
    <property type="molecule type" value="Genomic_DNA"/>
</dbReference>
<evidence type="ECO:0000256" key="1">
    <source>
        <dbReference type="SAM" id="MobiDB-lite"/>
    </source>
</evidence>
<keyword evidence="4" id="KW-1185">Reference proteome</keyword>
<dbReference type="Proteomes" id="UP000051574">
    <property type="component" value="Unassembled WGS sequence"/>
</dbReference>
<feature type="non-terminal residue" evidence="3">
    <location>
        <position position="1"/>
    </location>
</feature>
<keyword evidence="2" id="KW-0472">Membrane</keyword>
<gene>
    <name evidence="3" type="ORF">AMK59_790</name>
</gene>
<accession>A0A0T6BHM7</accession>
<reference evidence="3 4" key="1">
    <citation type="submission" date="2015-09" db="EMBL/GenBank/DDBJ databases">
        <title>Draft genome of the scarab beetle Oryctes borbonicus.</title>
        <authorList>
            <person name="Meyer J.M."/>
            <person name="Markov G.V."/>
            <person name="Baskaran P."/>
            <person name="Herrmann M."/>
            <person name="Sommer R.J."/>
            <person name="Roedelsperger C."/>
        </authorList>
    </citation>
    <scope>NUCLEOTIDE SEQUENCE [LARGE SCALE GENOMIC DNA]</scope>
    <source>
        <strain evidence="3">OB123</strain>
        <tissue evidence="3">Whole animal</tissue>
    </source>
</reference>
<protein>
    <submittedName>
        <fullName evidence="3">Uncharacterized protein</fullName>
    </submittedName>
</protein>
<organism evidence="3 4">
    <name type="scientific">Oryctes borbonicus</name>
    <dbReference type="NCBI Taxonomy" id="1629725"/>
    <lineage>
        <taxon>Eukaryota</taxon>
        <taxon>Metazoa</taxon>
        <taxon>Ecdysozoa</taxon>
        <taxon>Arthropoda</taxon>
        <taxon>Hexapoda</taxon>
        <taxon>Insecta</taxon>
        <taxon>Pterygota</taxon>
        <taxon>Neoptera</taxon>
        <taxon>Endopterygota</taxon>
        <taxon>Coleoptera</taxon>
        <taxon>Polyphaga</taxon>
        <taxon>Scarabaeiformia</taxon>
        <taxon>Scarabaeidae</taxon>
        <taxon>Dynastinae</taxon>
        <taxon>Oryctes</taxon>
    </lineage>
</organism>
<name>A0A0T6BHM7_9SCAR</name>
<sequence>LASSKERKAKCEDWSPAYFQQDLKSGYWVYKHADLRPWDPRNDLYQYESNYVISTRTRHLTSMIRTSSISSIQRQPEDMRVNVMPKVKRKINIKQTSFDGEDNDSGSESEEYHSDSTQSAKYHKLSPNNSILSAINDLQQGIEEHGHRIDKLQERLTKHLQSESSHTHFYYHLFFIIFIFGVLQAISLYLR</sequence>